<evidence type="ECO:0000256" key="1">
    <source>
        <dbReference type="ARBA" id="ARBA00023015"/>
    </source>
</evidence>
<dbReference type="PRINTS" id="PR00035">
    <property type="entry name" value="HTHGNTR"/>
</dbReference>
<evidence type="ECO:0000313" key="9">
    <source>
        <dbReference type="EMBL" id="CAB5041042.1"/>
    </source>
</evidence>
<evidence type="ECO:0000313" key="6">
    <source>
        <dbReference type="EMBL" id="CAB4712586.1"/>
    </source>
</evidence>
<dbReference type="InterPro" id="IPR008920">
    <property type="entry name" value="TF_FadR/GntR_C"/>
</dbReference>
<reference evidence="6" key="1">
    <citation type="submission" date="2020-05" db="EMBL/GenBank/DDBJ databases">
        <authorList>
            <person name="Chiriac C."/>
            <person name="Salcher M."/>
            <person name="Ghai R."/>
            <person name="Kavagutti S V."/>
        </authorList>
    </citation>
    <scope>NUCLEOTIDE SEQUENCE</scope>
</reference>
<dbReference type="EMBL" id="CAFBQC010000014">
    <property type="protein sequence ID" value="CAB5041042.1"/>
    <property type="molecule type" value="Genomic_DNA"/>
</dbReference>
<dbReference type="EMBL" id="CAEZYI010000005">
    <property type="protein sequence ID" value="CAB4712586.1"/>
    <property type="molecule type" value="Genomic_DNA"/>
</dbReference>
<dbReference type="PRINTS" id="PR00033">
    <property type="entry name" value="HTHASNC"/>
</dbReference>
<dbReference type="Pfam" id="PF00392">
    <property type="entry name" value="GntR"/>
    <property type="match status" value="1"/>
</dbReference>
<dbReference type="EMBL" id="CAFARE010000008">
    <property type="protein sequence ID" value="CAB4838259.1"/>
    <property type="molecule type" value="Genomic_DNA"/>
</dbReference>
<dbReference type="PANTHER" id="PTHR43537">
    <property type="entry name" value="TRANSCRIPTIONAL REGULATOR, GNTR FAMILY"/>
    <property type="match status" value="1"/>
</dbReference>
<dbReference type="InterPro" id="IPR000485">
    <property type="entry name" value="AsnC-type_HTH_dom"/>
</dbReference>
<evidence type="ECO:0000256" key="2">
    <source>
        <dbReference type="ARBA" id="ARBA00023125"/>
    </source>
</evidence>
<dbReference type="EMBL" id="CAFAAA010000010">
    <property type="protein sequence ID" value="CAB4777504.1"/>
    <property type="molecule type" value="Genomic_DNA"/>
</dbReference>
<dbReference type="Pfam" id="PF07729">
    <property type="entry name" value="FCD"/>
    <property type="match status" value="1"/>
</dbReference>
<dbReference type="Gene3D" id="1.10.10.10">
    <property type="entry name" value="Winged helix-like DNA-binding domain superfamily/Winged helix DNA-binding domain"/>
    <property type="match status" value="1"/>
</dbReference>
<feature type="domain" description="HTH gntR-type" evidence="5">
    <location>
        <begin position="12"/>
        <end position="79"/>
    </location>
</feature>
<keyword evidence="3" id="KW-0804">Transcription</keyword>
<dbReference type="GO" id="GO:0043565">
    <property type="term" value="F:sequence-specific DNA binding"/>
    <property type="evidence" value="ECO:0007669"/>
    <property type="project" value="InterPro"/>
</dbReference>
<feature type="compositionally biased region" description="Polar residues" evidence="4">
    <location>
        <begin position="220"/>
        <end position="230"/>
    </location>
</feature>
<evidence type="ECO:0000256" key="4">
    <source>
        <dbReference type="SAM" id="MobiDB-lite"/>
    </source>
</evidence>
<keyword evidence="1" id="KW-0805">Transcription regulation</keyword>
<evidence type="ECO:0000313" key="8">
    <source>
        <dbReference type="EMBL" id="CAB4838259.1"/>
    </source>
</evidence>
<organism evidence="6">
    <name type="scientific">freshwater metagenome</name>
    <dbReference type="NCBI Taxonomy" id="449393"/>
    <lineage>
        <taxon>unclassified sequences</taxon>
        <taxon>metagenomes</taxon>
        <taxon>ecological metagenomes</taxon>
    </lineage>
</organism>
<dbReference type="SUPFAM" id="SSF46785">
    <property type="entry name" value="Winged helix' DNA-binding domain"/>
    <property type="match status" value="1"/>
</dbReference>
<sequence length="230" mass="25911">MSERHLVKVSGAEAIDYTENSLRRLIVDGFYVSGERISDTALSNELGVSRTTIREAFQRLVKEGLISIIPNRGAFVTKLSREEITKCYEVREALEVHAVRLATEKAPVERLLALQGMLTITQTSIVEHGGRYPVDLDFHEKIFELADNPLLSEHASQVNAKLRLSRSKSGFMPARAREAYAEHVAILNAMLRRDVQGAVDAMRKHVTNSRINSEEREDSLNSTKQILLKR</sequence>
<evidence type="ECO:0000256" key="3">
    <source>
        <dbReference type="ARBA" id="ARBA00023163"/>
    </source>
</evidence>
<dbReference type="GO" id="GO:0003700">
    <property type="term" value="F:DNA-binding transcription factor activity"/>
    <property type="evidence" value="ECO:0007669"/>
    <property type="project" value="InterPro"/>
</dbReference>
<dbReference type="InterPro" id="IPR011711">
    <property type="entry name" value="GntR_C"/>
</dbReference>
<dbReference type="InterPro" id="IPR036390">
    <property type="entry name" value="WH_DNA-bd_sf"/>
</dbReference>
<dbReference type="SMART" id="SM00345">
    <property type="entry name" value="HTH_GNTR"/>
    <property type="match status" value="1"/>
</dbReference>
<accession>A0A6J6QP86</accession>
<name>A0A6J6QP86_9ZZZZ</name>
<dbReference type="AlphaFoldDB" id="A0A6J6QP86"/>
<feature type="region of interest" description="Disordered" evidence="4">
    <location>
        <begin position="209"/>
        <end position="230"/>
    </location>
</feature>
<keyword evidence="2" id="KW-0238">DNA-binding</keyword>
<proteinExistence type="predicted"/>
<dbReference type="SUPFAM" id="SSF48008">
    <property type="entry name" value="GntR ligand-binding domain-like"/>
    <property type="match status" value="1"/>
</dbReference>
<dbReference type="SMART" id="SM00895">
    <property type="entry name" value="FCD"/>
    <property type="match status" value="1"/>
</dbReference>
<dbReference type="PROSITE" id="PS50949">
    <property type="entry name" value="HTH_GNTR"/>
    <property type="match status" value="1"/>
</dbReference>
<evidence type="ECO:0000259" key="5">
    <source>
        <dbReference type="PROSITE" id="PS50949"/>
    </source>
</evidence>
<dbReference type="Gene3D" id="1.20.120.530">
    <property type="entry name" value="GntR ligand-binding domain-like"/>
    <property type="match status" value="1"/>
</dbReference>
<dbReference type="InterPro" id="IPR000524">
    <property type="entry name" value="Tscrpt_reg_HTH_GntR"/>
</dbReference>
<gene>
    <name evidence="6" type="ORF">UFOPK2662_00191</name>
    <name evidence="7" type="ORF">UFOPK2942_00484</name>
    <name evidence="8" type="ORF">UFOPK3232_00383</name>
    <name evidence="9" type="ORF">UFOPK4242_00452</name>
</gene>
<evidence type="ECO:0000313" key="7">
    <source>
        <dbReference type="EMBL" id="CAB4777504.1"/>
    </source>
</evidence>
<dbReference type="InterPro" id="IPR036388">
    <property type="entry name" value="WH-like_DNA-bd_sf"/>
</dbReference>
<dbReference type="CDD" id="cd07377">
    <property type="entry name" value="WHTH_GntR"/>
    <property type="match status" value="1"/>
</dbReference>
<dbReference type="PANTHER" id="PTHR43537:SF51">
    <property type="entry name" value="HTH-TYPE TRANSCRIPTIONAL REGULATOR LGOR-RELATED"/>
    <property type="match status" value="1"/>
</dbReference>
<protein>
    <submittedName>
        <fullName evidence="6">Unannotated protein</fullName>
    </submittedName>
</protein>